<dbReference type="RefSeq" id="WP_175141758.1">
    <property type="nucleotide sequence ID" value="NZ_CADIKZ010000016.1"/>
</dbReference>
<keyword evidence="1 3" id="KW-0378">Hydrolase</keyword>
<sequence length="651" mass="71655">MTEDPSSVSSADFPGTIRRALAIAPDRKHGTLDDVRHVVILMQENRSFDHYFGALPGVRGFADPHRVPTPDGDVLTQRDGNTQVRPYALQDEFASHVPVGYITPHTWDDAQRAWNDGRMDQWLAAKRRLGMGAYRPAELPFQTALANAFTLCEAYHCSIQAGTNPNRLFLWTGTNDPQGRAGGPALVNTHDRLGPADQGYGWTTYPERLHAAGIDWRIYQDMADNFHDNPLAGFRQYRRQHGAGLADAPLRDRALSTRTLDDLARDVDRGTLPQVSWIIAPAADSEHPEVSSPRQGGAYTERVLDILTRNPAVWSGCVFLVTYDENDCFFDHMPPPAPPARNAAGQPGGLSTVELDGEYHDTRHGPSAATPDDPPALHGRAFGMGPRVPMLVVSPWSRGGWVNSQVFDHTSVIRFLEARFGVMEPNISAWRRAVAGDLTSAFDFAGDRTVRHADSVRHACALPYALEAVGRMSADGEHYRLTFRNPGSAGAVLHVYDRLALEHAPRRYTVGAGARLDDGWRVDGDGAYDLWLLGPDGFHRQFRGDRRDAGQLETQLVPVSSGLRLRLINHGDAHLPVQIESRLGDRWRAVAQVPAGGALELKYAGCEDWYDLEISAQDLPAFGRRLAGRISTGKSGVPDPRLCQGAELPPR</sequence>
<dbReference type="InterPro" id="IPR007312">
    <property type="entry name" value="Phosphoesterase"/>
</dbReference>
<reference evidence="3 4" key="1">
    <citation type="submission" date="2020-04" db="EMBL/GenBank/DDBJ databases">
        <authorList>
            <person name="De Canck E."/>
        </authorList>
    </citation>
    <scope>NUCLEOTIDE SEQUENCE [LARGE SCALE GENOMIC DNA]</scope>
    <source>
        <strain evidence="3 4">LMG 26788</strain>
    </source>
</reference>
<dbReference type="PANTHER" id="PTHR31956">
    <property type="entry name" value="NON-SPECIFIC PHOSPHOLIPASE C4-RELATED"/>
    <property type="match status" value="1"/>
</dbReference>
<evidence type="ECO:0000313" key="3">
    <source>
        <dbReference type="EMBL" id="CAB3909753.1"/>
    </source>
</evidence>
<dbReference type="InterPro" id="IPR017850">
    <property type="entry name" value="Alkaline_phosphatase_core_sf"/>
</dbReference>
<gene>
    <name evidence="3" type="primary">plcN_4</name>
    <name evidence="3" type="ORF">LMG26788_04721</name>
</gene>
<dbReference type="InterPro" id="IPR017767">
    <property type="entry name" value="PC-PLC"/>
</dbReference>
<dbReference type="PANTHER" id="PTHR31956:SF36">
    <property type="entry name" value="NON-HEMOLYTIC PHOSPHOLIPASE C"/>
    <property type="match status" value="1"/>
</dbReference>
<dbReference type="Proteomes" id="UP000494203">
    <property type="component" value="Unassembled WGS sequence"/>
</dbReference>
<feature type="domain" description="Bacterial phospholipase C C-terminal" evidence="2">
    <location>
        <begin position="459"/>
        <end position="545"/>
    </location>
</feature>
<dbReference type="AlphaFoldDB" id="A0A6S7EIT7"/>
<proteinExistence type="predicted"/>
<dbReference type="Pfam" id="PF05506">
    <property type="entry name" value="PLipase_C_C"/>
    <property type="match status" value="2"/>
</dbReference>
<protein>
    <submittedName>
        <fullName evidence="3">Non-hemolytic phospholipase C</fullName>
        <ecNumber evidence="3">3.1.4.3</ecNumber>
    </submittedName>
</protein>
<name>A0A6S7EIT7_9BURK</name>
<accession>A0A6S7EIT7</accession>
<organism evidence="3 4">
    <name type="scientific">Achromobacter pulmonis</name>
    <dbReference type="NCBI Taxonomy" id="1389932"/>
    <lineage>
        <taxon>Bacteria</taxon>
        <taxon>Pseudomonadati</taxon>
        <taxon>Pseudomonadota</taxon>
        <taxon>Betaproteobacteria</taxon>
        <taxon>Burkholderiales</taxon>
        <taxon>Alcaligenaceae</taxon>
        <taxon>Achromobacter</taxon>
    </lineage>
</organism>
<dbReference type="GO" id="GO:0034480">
    <property type="term" value="F:phosphatidylcholine phospholipase C activity"/>
    <property type="evidence" value="ECO:0007669"/>
    <property type="project" value="UniProtKB-EC"/>
</dbReference>
<evidence type="ECO:0000256" key="1">
    <source>
        <dbReference type="ARBA" id="ARBA00022801"/>
    </source>
</evidence>
<dbReference type="EMBL" id="CADIKZ010000016">
    <property type="protein sequence ID" value="CAB3909753.1"/>
    <property type="molecule type" value="Genomic_DNA"/>
</dbReference>
<dbReference type="GO" id="GO:0016042">
    <property type="term" value="P:lipid catabolic process"/>
    <property type="evidence" value="ECO:0007669"/>
    <property type="project" value="InterPro"/>
</dbReference>
<dbReference type="Pfam" id="PF04185">
    <property type="entry name" value="Phosphoesterase"/>
    <property type="match status" value="1"/>
</dbReference>
<keyword evidence="4" id="KW-1185">Reference proteome</keyword>
<evidence type="ECO:0000313" key="4">
    <source>
        <dbReference type="Proteomes" id="UP000494203"/>
    </source>
</evidence>
<evidence type="ECO:0000259" key="2">
    <source>
        <dbReference type="Pfam" id="PF05506"/>
    </source>
</evidence>
<dbReference type="InterPro" id="IPR008475">
    <property type="entry name" value="PLipase_C_C"/>
</dbReference>
<feature type="domain" description="Bacterial phospholipase C C-terminal" evidence="2">
    <location>
        <begin position="561"/>
        <end position="629"/>
    </location>
</feature>
<dbReference type="EC" id="3.1.4.3" evidence="3"/>
<dbReference type="Gene3D" id="3.40.720.10">
    <property type="entry name" value="Alkaline Phosphatase, subunit A"/>
    <property type="match status" value="2"/>
</dbReference>
<dbReference type="NCBIfam" id="TIGR03396">
    <property type="entry name" value="PC_PLC"/>
    <property type="match status" value="1"/>
</dbReference>